<dbReference type="InterPro" id="IPR001796">
    <property type="entry name" value="DHFR_dom"/>
</dbReference>
<reference evidence="10 11" key="1">
    <citation type="journal article" date="2014" name="Genome Announc.">
        <title>Draft Genome Sequence of Cytophaga fermentans JCM 21142T, a Facultative Anaerobe Isolated from Marine Mud.</title>
        <authorList>
            <person name="Starns D."/>
            <person name="Oshima K."/>
            <person name="Suda W."/>
            <person name="Iino T."/>
            <person name="Yuki M."/>
            <person name="Inoue J."/>
            <person name="Kitamura K."/>
            <person name="Iida T."/>
            <person name="Darby A."/>
            <person name="Hattori M."/>
            <person name="Ohkuma M."/>
        </authorList>
    </citation>
    <scope>NUCLEOTIDE SEQUENCE [LARGE SCALE GENOMIC DNA]</scope>
    <source>
        <strain evidence="10 11">JCM 21142</strain>
    </source>
</reference>
<evidence type="ECO:0000313" key="11">
    <source>
        <dbReference type="Proteomes" id="UP000019402"/>
    </source>
</evidence>
<feature type="domain" description="DHFR" evidence="9">
    <location>
        <begin position="3"/>
        <end position="163"/>
    </location>
</feature>
<dbReference type="UniPathway" id="UPA00077">
    <property type="reaction ID" value="UER00158"/>
</dbReference>
<evidence type="ECO:0000256" key="7">
    <source>
        <dbReference type="ARBA" id="ARBA00025067"/>
    </source>
</evidence>
<evidence type="ECO:0000256" key="3">
    <source>
        <dbReference type="ARBA" id="ARBA00012856"/>
    </source>
</evidence>
<evidence type="ECO:0000313" key="10">
    <source>
        <dbReference type="EMBL" id="GAF02460.1"/>
    </source>
</evidence>
<dbReference type="RefSeq" id="WP_027472819.1">
    <property type="nucleotide sequence ID" value="NZ_BAMD01000009.1"/>
</dbReference>
<dbReference type="EC" id="1.5.1.3" evidence="3 8"/>
<dbReference type="FunFam" id="3.40.430.10:FF:000001">
    <property type="entry name" value="Dihydrofolate reductase"/>
    <property type="match status" value="1"/>
</dbReference>
<comment type="function">
    <text evidence="7 8">Key enzyme in folate metabolism. Catalyzes an essential reaction for de novo glycine and purine synthesis, and for DNA precursor synthesis.</text>
</comment>
<dbReference type="GO" id="GO:0046655">
    <property type="term" value="P:folic acid metabolic process"/>
    <property type="evidence" value="ECO:0007669"/>
    <property type="project" value="TreeGrafter"/>
</dbReference>
<gene>
    <name evidence="10" type="ORF">JCM21142_31095</name>
</gene>
<dbReference type="GO" id="GO:0046452">
    <property type="term" value="P:dihydrofolate metabolic process"/>
    <property type="evidence" value="ECO:0007669"/>
    <property type="project" value="TreeGrafter"/>
</dbReference>
<dbReference type="Gene3D" id="3.40.430.10">
    <property type="entry name" value="Dihydrofolate Reductase, subunit A"/>
    <property type="match status" value="1"/>
</dbReference>
<evidence type="ECO:0000256" key="2">
    <source>
        <dbReference type="ARBA" id="ARBA00009539"/>
    </source>
</evidence>
<name>W7XW16_9BACT</name>
<dbReference type="EMBL" id="BAMD01000009">
    <property type="protein sequence ID" value="GAF02460.1"/>
    <property type="molecule type" value="Genomic_DNA"/>
</dbReference>
<proteinExistence type="inferred from homology"/>
<dbReference type="InterPro" id="IPR012259">
    <property type="entry name" value="DHFR"/>
</dbReference>
<dbReference type="eggNOG" id="COG0262">
    <property type="taxonomic scope" value="Bacteria"/>
</dbReference>
<dbReference type="GO" id="GO:0070401">
    <property type="term" value="F:NADP+ binding"/>
    <property type="evidence" value="ECO:0007669"/>
    <property type="project" value="UniProtKB-ARBA"/>
</dbReference>
<keyword evidence="11" id="KW-1185">Reference proteome</keyword>
<dbReference type="InterPro" id="IPR024072">
    <property type="entry name" value="DHFR-like_dom_sf"/>
</dbReference>
<dbReference type="STRING" id="869213.GCA_000517085_03405"/>
<dbReference type="GO" id="GO:0004146">
    <property type="term" value="F:dihydrofolate reductase activity"/>
    <property type="evidence" value="ECO:0007669"/>
    <property type="project" value="UniProtKB-EC"/>
</dbReference>
<dbReference type="Proteomes" id="UP000019402">
    <property type="component" value="Unassembled WGS sequence"/>
</dbReference>
<accession>W7XW16</accession>
<dbReference type="AlphaFoldDB" id="W7XW16"/>
<protein>
    <recommendedName>
        <fullName evidence="3 8">Dihydrofolate reductase</fullName>
        <ecNumber evidence="3 8">1.5.1.3</ecNumber>
    </recommendedName>
</protein>
<comment type="similarity">
    <text evidence="2 8">Belongs to the dihydrofolate reductase family.</text>
</comment>
<keyword evidence="6 8" id="KW-0560">Oxidoreductase</keyword>
<dbReference type="Pfam" id="PF00186">
    <property type="entry name" value="DHFR_1"/>
    <property type="match status" value="1"/>
</dbReference>
<dbReference type="GO" id="GO:0046654">
    <property type="term" value="P:tetrahydrofolate biosynthetic process"/>
    <property type="evidence" value="ECO:0007669"/>
    <property type="project" value="UniProtKB-UniPathway"/>
</dbReference>
<dbReference type="CDD" id="cd00209">
    <property type="entry name" value="DHFR"/>
    <property type="match status" value="1"/>
</dbReference>
<comment type="pathway">
    <text evidence="1 8">Cofactor biosynthesis; tetrahydrofolate biosynthesis; 5,6,7,8-tetrahydrofolate from 7,8-dihydrofolate: step 1/1.</text>
</comment>
<dbReference type="OrthoDB" id="9804315at2"/>
<organism evidence="10 11">
    <name type="scientific">Saccharicrinis fermentans DSM 9555 = JCM 21142</name>
    <dbReference type="NCBI Taxonomy" id="869213"/>
    <lineage>
        <taxon>Bacteria</taxon>
        <taxon>Pseudomonadati</taxon>
        <taxon>Bacteroidota</taxon>
        <taxon>Bacteroidia</taxon>
        <taxon>Marinilabiliales</taxon>
        <taxon>Marinilabiliaceae</taxon>
        <taxon>Saccharicrinis</taxon>
    </lineage>
</organism>
<dbReference type="GO" id="GO:0005829">
    <property type="term" value="C:cytosol"/>
    <property type="evidence" value="ECO:0007669"/>
    <property type="project" value="TreeGrafter"/>
</dbReference>
<dbReference type="PIRSF" id="PIRSF000194">
    <property type="entry name" value="DHFR"/>
    <property type="match status" value="1"/>
</dbReference>
<sequence length="164" mass="18665">MTKISMIVAIAKLQAIGQNNDLLAYIPKDLKRFKALTTGHTIIMGRKTFDSLPNGALPNRRNIVISRNEALKIEGAEVVHSPEAAIELCKNDEEAFVIGGATVYEAFLPKANKLYLTLIDQFFNDADTFFPEFDESEWKETYREEVADDHQNDFSYTFLDLERK</sequence>
<dbReference type="PANTHER" id="PTHR48069">
    <property type="entry name" value="DIHYDROFOLATE REDUCTASE"/>
    <property type="match status" value="1"/>
</dbReference>
<evidence type="ECO:0000256" key="6">
    <source>
        <dbReference type="ARBA" id="ARBA00023002"/>
    </source>
</evidence>
<keyword evidence="4 8" id="KW-0554">One-carbon metabolism</keyword>
<dbReference type="SUPFAM" id="SSF53597">
    <property type="entry name" value="Dihydrofolate reductase-like"/>
    <property type="match status" value="1"/>
</dbReference>
<dbReference type="PRINTS" id="PR00070">
    <property type="entry name" value="DHFR"/>
</dbReference>
<evidence type="ECO:0000256" key="4">
    <source>
        <dbReference type="ARBA" id="ARBA00022563"/>
    </source>
</evidence>
<comment type="caution">
    <text evidence="10">The sequence shown here is derived from an EMBL/GenBank/DDBJ whole genome shotgun (WGS) entry which is preliminary data.</text>
</comment>
<evidence type="ECO:0000256" key="1">
    <source>
        <dbReference type="ARBA" id="ARBA00004903"/>
    </source>
</evidence>
<keyword evidence="5 8" id="KW-0521">NADP</keyword>
<evidence type="ECO:0000256" key="5">
    <source>
        <dbReference type="ARBA" id="ARBA00022857"/>
    </source>
</evidence>
<dbReference type="PROSITE" id="PS51330">
    <property type="entry name" value="DHFR_2"/>
    <property type="match status" value="1"/>
</dbReference>
<dbReference type="PANTHER" id="PTHR48069:SF3">
    <property type="entry name" value="DIHYDROFOLATE REDUCTASE"/>
    <property type="match status" value="1"/>
</dbReference>
<comment type="catalytic activity">
    <reaction evidence="8">
        <text>(6S)-5,6,7,8-tetrahydrofolate + NADP(+) = 7,8-dihydrofolate + NADPH + H(+)</text>
        <dbReference type="Rhea" id="RHEA:15009"/>
        <dbReference type="ChEBI" id="CHEBI:15378"/>
        <dbReference type="ChEBI" id="CHEBI:57451"/>
        <dbReference type="ChEBI" id="CHEBI:57453"/>
        <dbReference type="ChEBI" id="CHEBI:57783"/>
        <dbReference type="ChEBI" id="CHEBI:58349"/>
        <dbReference type="EC" id="1.5.1.3"/>
    </reaction>
</comment>
<evidence type="ECO:0000256" key="8">
    <source>
        <dbReference type="PIRNR" id="PIRNR000194"/>
    </source>
</evidence>
<dbReference type="GO" id="GO:0006730">
    <property type="term" value="P:one-carbon metabolic process"/>
    <property type="evidence" value="ECO:0007669"/>
    <property type="project" value="UniProtKB-KW"/>
</dbReference>
<evidence type="ECO:0000259" key="9">
    <source>
        <dbReference type="PROSITE" id="PS51330"/>
    </source>
</evidence>